<organism evidence="3 4">
    <name type="scientific">Pseudomonas syringae pv. tagetis</name>
    <dbReference type="NCBI Taxonomy" id="129140"/>
    <lineage>
        <taxon>Bacteria</taxon>
        <taxon>Pseudomonadati</taxon>
        <taxon>Pseudomonadota</taxon>
        <taxon>Gammaproteobacteria</taxon>
        <taxon>Pseudomonadales</taxon>
        <taxon>Pseudomonadaceae</taxon>
        <taxon>Pseudomonas</taxon>
    </lineage>
</organism>
<gene>
    <name evidence="3" type="primary">gspM</name>
    <name evidence="3" type="ORF">RA271_09320</name>
</gene>
<comment type="caution">
    <text evidence="3">The sequence shown here is derived from an EMBL/GenBank/DDBJ whole genome shotgun (WGS) entry which is preliminary data.</text>
</comment>
<dbReference type="InterPro" id="IPR034756">
    <property type="entry name" value="T2SSM_b"/>
</dbReference>
<protein>
    <submittedName>
        <fullName evidence="3">Type II secretion system protein GspM</fullName>
    </submittedName>
</protein>
<evidence type="ECO:0000313" key="3">
    <source>
        <dbReference type="EMBL" id="MFH7515396.1"/>
    </source>
</evidence>
<evidence type="ECO:0000256" key="1">
    <source>
        <dbReference type="SAM" id="Coils"/>
    </source>
</evidence>
<proteinExistence type="predicted"/>
<keyword evidence="2" id="KW-1133">Transmembrane helix</keyword>
<dbReference type="RefSeq" id="WP_122239085.1">
    <property type="nucleotide sequence ID" value="NZ_JAVCPR010000002.1"/>
</dbReference>
<keyword evidence="2" id="KW-0472">Membrane</keyword>
<keyword evidence="1" id="KW-0175">Coiled coil</keyword>
<feature type="transmembrane region" description="Helical" evidence="2">
    <location>
        <begin position="12"/>
        <end position="29"/>
    </location>
</feature>
<accession>A0ABW7NJF3</accession>
<dbReference type="EMBL" id="JAVCQK010000003">
    <property type="protein sequence ID" value="MFH7515396.1"/>
    <property type="molecule type" value="Genomic_DNA"/>
</dbReference>
<dbReference type="NCBIfam" id="NF040576">
    <property type="entry name" value="T2SS_GspM_XpsM"/>
    <property type="match status" value="1"/>
</dbReference>
<keyword evidence="2" id="KW-0812">Transmembrane</keyword>
<feature type="coiled-coil region" evidence="1">
    <location>
        <begin position="38"/>
        <end position="75"/>
    </location>
</feature>
<reference evidence="3 4" key="1">
    <citation type="submission" date="2023-08" db="EMBL/GenBank/DDBJ databases">
        <title>Genomic and mutational analysis of Pseudomonas syringae pv. tagetis EB037 pathogenicity on sunflower.</title>
        <authorList>
            <person name="Maul J.E."/>
        </authorList>
    </citation>
    <scope>NUCLEOTIDE SEQUENCE [LARGE SCALE GENOMIC DNA]</scope>
    <source>
        <strain evidence="3 4">EB037_T1</strain>
    </source>
</reference>
<dbReference type="Pfam" id="PF10741">
    <property type="entry name" value="T2SSM_b"/>
    <property type="match status" value="1"/>
</dbReference>
<dbReference type="Proteomes" id="UP001610657">
    <property type="component" value="Unassembled WGS sequence"/>
</dbReference>
<evidence type="ECO:0000256" key="2">
    <source>
        <dbReference type="SAM" id="Phobius"/>
    </source>
</evidence>
<keyword evidence="4" id="KW-1185">Reference proteome</keyword>
<name>A0ABW7NJF3_9PSED</name>
<sequence>MRRSLTSCERRGAALIGLALVLCVSYWLLIDSWFASRLRDINEQAEQLRVQHEHYARVLRQGDTLRKELAQAQQDSNKSTSLLPGQDPNAVAADLMQRVADLIASHADTGAGCALKQLMPITPEQQGSEPYLQIKVRLTLECGIEPLMAILHELEYQRPYLFVEEMSLHRNPSAPLKGGAGKLAAQLLVSGYMQPATIVLVAP</sequence>
<evidence type="ECO:0000313" key="4">
    <source>
        <dbReference type="Proteomes" id="UP001610657"/>
    </source>
</evidence>